<gene>
    <name evidence="3" type="ORF">AUF17_10635</name>
    <name evidence="2" type="ORF">EK398_07320</name>
</gene>
<evidence type="ECO:0000313" key="2">
    <source>
        <dbReference type="EMBL" id="RVU94674.1"/>
    </source>
</evidence>
<protein>
    <submittedName>
        <fullName evidence="2">LytTR family transcriptional regulator</fullName>
    </submittedName>
</protein>
<evidence type="ECO:0000313" key="4">
    <source>
        <dbReference type="Proteomes" id="UP000288388"/>
    </source>
</evidence>
<dbReference type="Gene3D" id="2.40.50.1020">
    <property type="entry name" value="LytTr DNA-binding domain"/>
    <property type="match status" value="1"/>
</dbReference>
<dbReference type="GO" id="GO:0003677">
    <property type="term" value="F:DNA binding"/>
    <property type="evidence" value="ECO:0007669"/>
    <property type="project" value="InterPro"/>
</dbReference>
<dbReference type="PROSITE" id="PS50930">
    <property type="entry name" value="HTH_LYTTR"/>
    <property type="match status" value="1"/>
</dbReference>
<dbReference type="EMBL" id="PDXQ01000001">
    <property type="protein sequence ID" value="TRZ34509.1"/>
    <property type="molecule type" value="Genomic_DNA"/>
</dbReference>
<name>A0A437UM39_ENTAV</name>
<dbReference type="InterPro" id="IPR046947">
    <property type="entry name" value="LytR-like"/>
</dbReference>
<evidence type="ECO:0000313" key="3">
    <source>
        <dbReference type="EMBL" id="TRZ34509.1"/>
    </source>
</evidence>
<evidence type="ECO:0000259" key="1">
    <source>
        <dbReference type="PROSITE" id="PS50930"/>
    </source>
</evidence>
<dbReference type="Proteomes" id="UP000316316">
    <property type="component" value="Unassembled WGS sequence"/>
</dbReference>
<feature type="domain" description="HTH LytTR-type" evidence="1">
    <location>
        <begin position="45"/>
        <end position="149"/>
    </location>
</feature>
<proteinExistence type="predicted"/>
<dbReference type="PANTHER" id="PTHR37299">
    <property type="entry name" value="TRANSCRIPTIONAL REGULATOR-RELATED"/>
    <property type="match status" value="1"/>
</dbReference>
<dbReference type="SMART" id="SM00850">
    <property type="entry name" value="LytTR"/>
    <property type="match status" value="1"/>
</dbReference>
<reference evidence="2 4" key="2">
    <citation type="submission" date="2018-12" db="EMBL/GenBank/DDBJ databases">
        <title>A novel vanA-carrying plasmid in a clinical isolate of Enterococcus avium.</title>
        <authorList>
            <person name="Bernasconi O.J."/>
            <person name="Luzzaro F."/>
            <person name="Endimiani A."/>
        </authorList>
    </citation>
    <scope>NUCLEOTIDE SEQUENCE [LARGE SCALE GENOMIC DNA]</scope>
    <source>
        <strain evidence="2 4">LC0559/18</strain>
    </source>
</reference>
<dbReference type="AlphaFoldDB" id="A0A437UM39"/>
<dbReference type="InterPro" id="IPR007492">
    <property type="entry name" value="LytTR_DNA-bd_dom"/>
</dbReference>
<dbReference type="EMBL" id="RYZS01000001">
    <property type="protein sequence ID" value="RVU94674.1"/>
    <property type="molecule type" value="Genomic_DNA"/>
</dbReference>
<reference evidence="3 5" key="1">
    <citation type="submission" date="2017-10" db="EMBL/GenBank/DDBJ databases">
        <title>FDA dAtabase for Regulatory Grade micrObial Sequences (FDA-ARGOS): Supporting development and validation of Infectious Disease Dx tests.</title>
        <authorList>
            <person name="Campos J."/>
            <person name="Goldberg B."/>
            <person name="Tallon L.J."/>
            <person name="Sadzewicz L."/>
            <person name="Sengamalay N."/>
            <person name="Ott S."/>
            <person name="Godinez A."/>
            <person name="Nagaraj S."/>
            <person name="Vyas G."/>
            <person name="Aluvathingal J."/>
            <person name="Nadendla S."/>
            <person name="Geyer C."/>
            <person name="Nandy P."/>
            <person name="Hobson J."/>
            <person name="Sichtig H."/>
        </authorList>
    </citation>
    <scope>NUCLEOTIDE SEQUENCE [LARGE SCALE GENOMIC DNA]</scope>
    <source>
        <strain evidence="3 5">FDAARGOS_185</strain>
    </source>
</reference>
<dbReference type="GO" id="GO:0000156">
    <property type="term" value="F:phosphorelay response regulator activity"/>
    <property type="evidence" value="ECO:0007669"/>
    <property type="project" value="InterPro"/>
</dbReference>
<accession>A0A437UM39</accession>
<dbReference type="PANTHER" id="PTHR37299:SF1">
    <property type="entry name" value="STAGE 0 SPORULATION PROTEIN A HOMOLOG"/>
    <property type="match status" value="1"/>
</dbReference>
<dbReference type="Pfam" id="PF04397">
    <property type="entry name" value="LytTR"/>
    <property type="match status" value="1"/>
</dbReference>
<dbReference type="Proteomes" id="UP000288388">
    <property type="component" value="Unassembled WGS sequence"/>
</dbReference>
<sequence>MLKGLKIQVEIGKNWIAPEVRIRAAEEKTGNQLVSCLEAFQEEQLVIKVKDEFVLLNKTEIIYLEIFNKIVTLYTAKETYSFRKSLTALKEELPSDQFLQVSKSALVNTKAIQKLEIAFSGSLFAYLSNGQKITVSRRFVDQLKQHLGIKRRGQNETRT</sequence>
<organism evidence="2 4">
    <name type="scientific">Enterococcus avium</name>
    <name type="common">Streptococcus avium</name>
    <dbReference type="NCBI Taxonomy" id="33945"/>
    <lineage>
        <taxon>Bacteria</taxon>
        <taxon>Bacillati</taxon>
        <taxon>Bacillota</taxon>
        <taxon>Bacilli</taxon>
        <taxon>Lactobacillales</taxon>
        <taxon>Enterococcaceae</taxon>
        <taxon>Enterococcus</taxon>
    </lineage>
</organism>
<comment type="caution">
    <text evidence="2">The sequence shown here is derived from an EMBL/GenBank/DDBJ whole genome shotgun (WGS) entry which is preliminary data.</text>
</comment>
<evidence type="ECO:0000313" key="5">
    <source>
        <dbReference type="Proteomes" id="UP000316316"/>
    </source>
</evidence>
<dbReference type="RefSeq" id="WP_127978694.1">
    <property type="nucleotide sequence ID" value="NZ_JAEMPA010000153.1"/>
</dbReference>